<name>A0A2H0UJ67_9BACT</name>
<dbReference type="PROSITE" id="PS51257">
    <property type="entry name" value="PROKAR_LIPOPROTEIN"/>
    <property type="match status" value="1"/>
</dbReference>
<evidence type="ECO:0000313" key="2">
    <source>
        <dbReference type="Proteomes" id="UP000230706"/>
    </source>
</evidence>
<dbReference type="AlphaFoldDB" id="A0A2H0UJ67"/>
<protein>
    <submittedName>
        <fullName evidence="1">Uncharacterized protein</fullName>
    </submittedName>
</protein>
<gene>
    <name evidence="1" type="ORF">COU13_00825</name>
</gene>
<dbReference type="EMBL" id="PFBF01000016">
    <property type="protein sequence ID" value="PIR86448.1"/>
    <property type="molecule type" value="Genomic_DNA"/>
</dbReference>
<accession>A0A2H0UJ67</accession>
<proteinExistence type="predicted"/>
<organism evidence="1 2">
    <name type="scientific">Candidatus Kaiserbacteria bacterium CG10_big_fil_rev_8_21_14_0_10_43_70</name>
    <dbReference type="NCBI Taxonomy" id="1974605"/>
    <lineage>
        <taxon>Bacteria</taxon>
        <taxon>Candidatus Kaiseribacteriota</taxon>
    </lineage>
</organism>
<dbReference type="Proteomes" id="UP000230706">
    <property type="component" value="Unassembled WGS sequence"/>
</dbReference>
<comment type="caution">
    <text evidence="1">The sequence shown here is derived from an EMBL/GenBank/DDBJ whole genome shotgun (WGS) entry which is preliminary data.</text>
</comment>
<reference evidence="2" key="1">
    <citation type="submission" date="2017-09" db="EMBL/GenBank/DDBJ databases">
        <title>Depth-based differentiation of microbial function through sediment-hosted aquifers and enrichment of novel symbionts in the deep terrestrial subsurface.</title>
        <authorList>
            <person name="Probst A.J."/>
            <person name="Ladd B."/>
            <person name="Jarett J.K."/>
            <person name="Geller-Mcgrath D.E."/>
            <person name="Sieber C.M.K."/>
            <person name="Emerson J.B."/>
            <person name="Anantharaman K."/>
            <person name="Thomas B.C."/>
            <person name="Malmstrom R."/>
            <person name="Stieglmeier M."/>
            <person name="Klingl A."/>
            <person name="Woyke T."/>
            <person name="Ryan C.M."/>
            <person name="Banfield J.F."/>
        </authorList>
    </citation>
    <scope>NUCLEOTIDE SEQUENCE [LARGE SCALE GENOMIC DNA]</scope>
</reference>
<evidence type="ECO:0000313" key="1">
    <source>
        <dbReference type="EMBL" id="PIR86448.1"/>
    </source>
</evidence>
<sequence length="114" mass="13319">MSPEEKREKEEEEQEERRLYHQQIGFTACKEGLPFDVTGEALMYHLREKRAKAQNLPKESSWYWIFCAEFKAGIQPILPEIDTSRWTFGGEWEYDPEEALSVAKKAASIFTKTA</sequence>